<dbReference type="AlphaFoldDB" id="A0A196SIY4"/>
<dbReference type="EMBL" id="LXWW01000110">
    <property type="protein sequence ID" value="OAO15904.1"/>
    <property type="molecule type" value="Genomic_DNA"/>
</dbReference>
<gene>
    <name evidence="1" type="ORF">AV274_2381</name>
</gene>
<proteinExistence type="predicted"/>
<evidence type="ECO:0000313" key="2">
    <source>
        <dbReference type="Proteomes" id="UP000078348"/>
    </source>
</evidence>
<name>A0A196SIY4_BLAHN</name>
<keyword evidence="2" id="KW-1185">Reference proteome</keyword>
<protein>
    <submittedName>
        <fullName evidence="1">Uncharacterized protein</fullName>
    </submittedName>
</protein>
<reference evidence="1 2" key="1">
    <citation type="submission" date="2016-05" db="EMBL/GenBank/DDBJ databases">
        <title>Nuclear genome of Blastocystis sp. subtype 1 NandII.</title>
        <authorList>
            <person name="Gentekaki E."/>
            <person name="Curtis B."/>
            <person name="Stairs C."/>
            <person name="Eme L."/>
            <person name="Herman E."/>
            <person name="Klimes V."/>
            <person name="Arias M.C."/>
            <person name="Elias M."/>
            <person name="Hilliou F."/>
            <person name="Klute M."/>
            <person name="Malik S.-B."/>
            <person name="Pightling A."/>
            <person name="Rachubinski R."/>
            <person name="Salas D."/>
            <person name="Schlacht A."/>
            <person name="Suga H."/>
            <person name="Archibald J."/>
            <person name="Ball S.G."/>
            <person name="Clark G."/>
            <person name="Dacks J."/>
            <person name="Van Der Giezen M."/>
            <person name="Tsaousis A."/>
            <person name="Roger A."/>
        </authorList>
    </citation>
    <scope>NUCLEOTIDE SEQUENCE [LARGE SCALE GENOMIC DNA]</scope>
    <source>
        <strain evidence="2">ATCC 50177 / NandII</strain>
    </source>
</reference>
<dbReference type="Proteomes" id="UP000078348">
    <property type="component" value="Unassembled WGS sequence"/>
</dbReference>
<sequence length="290" mass="34318">MAEAIVVSFITNRHFYIYNYPVFSQYFDLPFKFFSYPNNTFLREDNIMIRNTCNYLESDILNATNRFVVFSSSCNMIDYLTYNKDYYSFFYDHGFVVDEKGDVSAQIRKYLLNFMYTQVISVKPFVSNRVTELKTKLNWDRYYWVGIQIRSGHTSVDSYFDFFLTKDDIKYFFVRAQELTEQAKQKQSKPVKWFLTCDNNRIRNELLKEYGDVIASSECQSSHSLADMYSDEETDGMMCTLVDGYLMGSTDVAVITGRSTYGIWATNMNMHQKRYQVLKGAWKEYKRKGK</sequence>
<comment type="caution">
    <text evidence="1">The sequence shown here is derived from an EMBL/GenBank/DDBJ whole genome shotgun (WGS) entry which is preliminary data.</text>
</comment>
<evidence type="ECO:0000313" key="1">
    <source>
        <dbReference type="EMBL" id="OAO15904.1"/>
    </source>
</evidence>
<accession>A0A196SIY4</accession>
<organism evidence="1 2">
    <name type="scientific">Blastocystis sp. subtype 1 (strain ATCC 50177 / NandII)</name>
    <dbReference type="NCBI Taxonomy" id="478820"/>
    <lineage>
        <taxon>Eukaryota</taxon>
        <taxon>Sar</taxon>
        <taxon>Stramenopiles</taxon>
        <taxon>Bigyra</taxon>
        <taxon>Opalozoa</taxon>
        <taxon>Opalinata</taxon>
        <taxon>Blastocystidae</taxon>
        <taxon>Blastocystis</taxon>
    </lineage>
</organism>
<dbReference type="OrthoDB" id="10491231at2759"/>
<dbReference type="Gene3D" id="3.40.50.11350">
    <property type="match status" value="1"/>
</dbReference>